<comment type="caution">
    <text evidence="1">The sequence shown here is derived from an EMBL/GenBank/DDBJ whole genome shotgun (WGS) entry which is preliminary data.</text>
</comment>
<evidence type="ECO:0000313" key="2">
    <source>
        <dbReference type="Proteomes" id="UP001589862"/>
    </source>
</evidence>
<protein>
    <recommendedName>
        <fullName evidence="3">Cytotoxic translational repressor of toxin-antitoxin stability system</fullName>
    </recommendedName>
</protein>
<dbReference type="RefSeq" id="WP_377459614.1">
    <property type="nucleotide sequence ID" value="NZ_JBHLUB010000030.1"/>
</dbReference>
<dbReference type="Proteomes" id="UP001589862">
    <property type="component" value="Unassembled WGS sequence"/>
</dbReference>
<organism evidence="1 2">
    <name type="scientific">Micrococcoides hystricis</name>
    <dbReference type="NCBI Taxonomy" id="1572761"/>
    <lineage>
        <taxon>Bacteria</taxon>
        <taxon>Bacillati</taxon>
        <taxon>Actinomycetota</taxon>
        <taxon>Actinomycetes</taxon>
        <taxon>Micrococcales</taxon>
        <taxon>Micrococcaceae</taxon>
        <taxon>Micrococcoides</taxon>
    </lineage>
</organism>
<sequence length="113" mass="13073">MAKKRPAPRPTKKSEYEILCASRDAEKGWRDLCATQRNALADSWDFLTKTPLEQTPRNYPLKGELGKITRDGRKHDRWQHKPTLGGSARIWFYVDGPCVYLERVPTAHPHETK</sequence>
<proteinExistence type="predicted"/>
<keyword evidence="2" id="KW-1185">Reference proteome</keyword>
<reference evidence="1 2" key="1">
    <citation type="submission" date="2024-09" db="EMBL/GenBank/DDBJ databases">
        <authorList>
            <person name="Sun Q."/>
            <person name="Mori K."/>
        </authorList>
    </citation>
    <scope>NUCLEOTIDE SEQUENCE [LARGE SCALE GENOMIC DNA]</scope>
    <source>
        <strain evidence="1 2">NCAIM B.02604</strain>
    </source>
</reference>
<dbReference type="EMBL" id="JBHLUB010000030">
    <property type="protein sequence ID" value="MFC0582450.1"/>
    <property type="molecule type" value="Genomic_DNA"/>
</dbReference>
<evidence type="ECO:0008006" key="3">
    <source>
        <dbReference type="Google" id="ProtNLM"/>
    </source>
</evidence>
<gene>
    <name evidence="1" type="ORF">ACFFFR_08660</name>
</gene>
<evidence type="ECO:0000313" key="1">
    <source>
        <dbReference type="EMBL" id="MFC0582450.1"/>
    </source>
</evidence>
<name>A0ABV6PBE7_9MICC</name>
<accession>A0ABV6PBE7</accession>